<dbReference type="GO" id="GO:0005509">
    <property type="term" value="F:calcium ion binding"/>
    <property type="evidence" value="ECO:0007669"/>
    <property type="project" value="InterPro"/>
</dbReference>
<feature type="compositionally biased region" description="Basic and acidic residues" evidence="4">
    <location>
        <begin position="465"/>
        <end position="479"/>
    </location>
</feature>
<organism evidence="6">
    <name type="scientific">Phallusia mammillata</name>
    <dbReference type="NCBI Taxonomy" id="59560"/>
    <lineage>
        <taxon>Eukaryota</taxon>
        <taxon>Metazoa</taxon>
        <taxon>Chordata</taxon>
        <taxon>Tunicata</taxon>
        <taxon>Ascidiacea</taxon>
        <taxon>Phlebobranchia</taxon>
        <taxon>Ascidiidae</taxon>
        <taxon>Phallusia</taxon>
    </lineage>
</organism>
<dbReference type="InterPro" id="IPR048855">
    <property type="entry name" value="P2R3A_B_D_EF-hand"/>
</dbReference>
<feature type="region of interest" description="Disordered" evidence="4">
    <location>
        <begin position="640"/>
        <end position="664"/>
    </location>
</feature>
<dbReference type="PROSITE" id="PS50222">
    <property type="entry name" value="EF_HAND_2"/>
    <property type="match status" value="1"/>
</dbReference>
<feature type="region of interest" description="Disordered" evidence="4">
    <location>
        <begin position="253"/>
        <end position="289"/>
    </location>
</feature>
<feature type="region of interest" description="Disordered" evidence="4">
    <location>
        <begin position="1102"/>
        <end position="1136"/>
    </location>
</feature>
<evidence type="ECO:0000256" key="2">
    <source>
        <dbReference type="ARBA" id="ARBA00022837"/>
    </source>
</evidence>
<dbReference type="GO" id="GO:0000159">
    <property type="term" value="C:protein phosphatase type 2A complex"/>
    <property type="evidence" value="ECO:0007669"/>
    <property type="project" value="TreeGrafter"/>
</dbReference>
<dbReference type="InterPro" id="IPR018247">
    <property type="entry name" value="EF_Hand_1_Ca_BS"/>
</dbReference>
<protein>
    <submittedName>
        <fullName evidence="6">Uncharacterized protein LOC100176266</fullName>
    </submittedName>
</protein>
<evidence type="ECO:0000256" key="1">
    <source>
        <dbReference type="ARBA" id="ARBA00022723"/>
    </source>
</evidence>
<reference evidence="6" key="1">
    <citation type="submission" date="2020-04" db="EMBL/GenBank/DDBJ databases">
        <authorList>
            <person name="Neveu A P."/>
        </authorList>
    </citation>
    <scope>NUCLEOTIDE SEQUENCE</scope>
    <source>
        <tissue evidence="6">Whole embryo</tissue>
    </source>
</reference>
<feature type="compositionally biased region" description="Polar residues" evidence="4">
    <location>
        <begin position="263"/>
        <end position="276"/>
    </location>
</feature>
<dbReference type="SUPFAM" id="SSF47473">
    <property type="entry name" value="EF-hand"/>
    <property type="match status" value="2"/>
</dbReference>
<dbReference type="AlphaFoldDB" id="A0A6F9DH61"/>
<feature type="compositionally biased region" description="Polar residues" evidence="4">
    <location>
        <begin position="406"/>
        <end position="432"/>
    </location>
</feature>
<feature type="compositionally biased region" description="Basic and acidic residues" evidence="4">
    <location>
        <begin position="386"/>
        <end position="403"/>
    </location>
</feature>
<evidence type="ECO:0000259" key="5">
    <source>
        <dbReference type="PROSITE" id="PS50222"/>
    </source>
</evidence>
<gene>
    <name evidence="6" type="primary">LOC100176266</name>
</gene>
<sequence>MSRDMSHSELRMRKTRSRLVVVQALRRKMLQEVDDVLPISVGSNSQTHRRALFRSAFGASASHVTVTRDLQRTSMHQQRVTSHSVTMSNSKAVSHSAYDQLECNGTSPVGLNNNNMMNKPPHAMVQEGDQEGCDTRYRSSVKLVFPPNSPAMTLESRSRATDLSSPRLIGHAATQKNCVTKHAELNCDLGSADLNNNNKHIACNKSTVSHRNVPISIQSQVIGNKTTKTLDKGAYEQRAPLVVRVVLPKTGQLISRGSRPETDTPSQAQKPTTHLKSSTASSSNINSQRLASTVSNTVIHLGAAPRRTVRTEQYAAMEGQTLKASEDVKKKLARDCILRKLKGVTPPAGNAHKEHRHEYVKFQPNIHSPPADMKVINFAKADWSDQGKRTEAKISVEPKETPKIRQASTSRKGSESSDVIKSATFTASNSNLDKLIPHGGDSTTKSTPDNNVSTICHAVSQESNQRLDEKTSEKGEHAGRAIVHSDETKSHCSAMASTEVDVMTSCSKMLTADDIASYQCRFASDPVNFHKVLRIPSMGDGEYDETVTDFFTGAGQRIPLQIEVTERKPCTDKLAINSDSELYKSNDKANEKPPEQVNKFVPDVQVVVAEDVPTSDNQSKESRKISESTAVTTDDFNSMRTDDRMQIPGSNTGSPVIEKPAKRENDVSSRIPRFYFPCGQPRPTDEIKSTLTKISEAFGKIGKDRVTRRELGSIILSCGYSEYWKAAFFKAATKSDADTVSKSDVIAMWSRLAKSNHDDASRFVKMLAKPGNNFLEFDDFLCLMQDIVECHPGLTFLREAPEFHTRYMNTVIARIFYVVNRSWSGQITVSELRRSNFLTVLSSLEEEEDINAVTEYFSYEHFYVVYCKFWELDTDHDLVIDKLDLTRHANGALSSRLIDRVLCGAVTRWDSSDHRNGKMSYVDFVWFLISEEDKKSSTSLEYWFRCMDLDGDGVISMYEMEFFYEEQMRKLEQLDIEPLPFEDCVCQMLDMVKPLHRDRITLKDLKNCKMANVFFDTFFNVEKYLDHEQKDPFAPQKDVDSIVAEPSDWEKFAADEYEILVAEEQANEQGSFDMNYDDDVDPLIEEELRNLGIGLGAKDAHVTTAVQRSRDENRDENPDAMEQTSFLSDAQQRLKT</sequence>
<dbReference type="InterPro" id="IPR011992">
    <property type="entry name" value="EF-hand-dom_pair"/>
</dbReference>
<dbReference type="PROSITE" id="PS00018">
    <property type="entry name" value="EF_HAND_1"/>
    <property type="match status" value="1"/>
</dbReference>
<dbReference type="InterPro" id="IPR002048">
    <property type="entry name" value="EF_hand_dom"/>
</dbReference>
<dbReference type="FunFam" id="1.10.238.230:FF:000001">
    <property type="entry name" value="Serine/threonine-protein phosphatase 2A regulatory subunit B'' subunit beta"/>
    <property type="match status" value="1"/>
</dbReference>
<feature type="compositionally biased region" description="Polar residues" evidence="4">
    <location>
        <begin position="1122"/>
        <end position="1136"/>
    </location>
</feature>
<proteinExistence type="evidence at transcript level"/>
<feature type="compositionally biased region" description="Basic and acidic residues" evidence="4">
    <location>
        <begin position="1108"/>
        <end position="1117"/>
    </location>
</feature>
<evidence type="ECO:0000256" key="4">
    <source>
        <dbReference type="SAM" id="MobiDB-lite"/>
    </source>
</evidence>
<dbReference type="FunFam" id="1.10.238.10:FF:000628">
    <property type="entry name" value="Serine/threonine-protein phosphatase 2A regulatory subunit B'' subunit beta"/>
    <property type="match status" value="1"/>
</dbReference>
<dbReference type="PANTHER" id="PTHR14095:SF0">
    <property type="entry name" value="MIP22305P"/>
    <property type="match status" value="1"/>
</dbReference>
<evidence type="ECO:0000313" key="6">
    <source>
        <dbReference type="EMBL" id="CAB3260916.1"/>
    </source>
</evidence>
<dbReference type="InterPro" id="IPR041534">
    <property type="entry name" value="EF-hand_13"/>
</dbReference>
<name>A0A6F9DH61_9ASCI</name>
<dbReference type="FunFam" id="1.10.238.220:FF:000001">
    <property type="entry name" value="Serine/threonine-protein phosphatase 2A regulatory subunit B'' subunit alpha"/>
    <property type="match status" value="1"/>
</dbReference>
<dbReference type="Pfam" id="PF17958">
    <property type="entry name" value="EF-hand_13"/>
    <property type="match status" value="1"/>
</dbReference>
<evidence type="ECO:0000256" key="3">
    <source>
        <dbReference type="ARBA" id="ARBA00093310"/>
    </source>
</evidence>
<feature type="compositionally biased region" description="Polar residues" evidence="4">
    <location>
        <begin position="441"/>
        <end position="452"/>
    </location>
</feature>
<feature type="region of interest" description="Disordered" evidence="4">
    <location>
        <begin position="460"/>
        <end position="479"/>
    </location>
</feature>
<keyword evidence="2" id="KW-0106">Calcium</keyword>
<dbReference type="EMBL" id="LR786431">
    <property type="protein sequence ID" value="CAB3260916.1"/>
    <property type="molecule type" value="mRNA"/>
</dbReference>
<dbReference type="PANTHER" id="PTHR14095">
    <property type="entry name" value="PHOSPHATASE 2A REGULATORY SUBUNIT-RELATED"/>
    <property type="match status" value="1"/>
</dbReference>
<feature type="region of interest" description="Disordered" evidence="4">
    <location>
        <begin position="386"/>
        <end position="452"/>
    </location>
</feature>
<dbReference type="Gene3D" id="1.10.238.230">
    <property type="match status" value="1"/>
</dbReference>
<dbReference type="Gene3D" id="1.10.238.220">
    <property type="match status" value="1"/>
</dbReference>
<keyword evidence="1" id="KW-0479">Metal-binding</keyword>
<feature type="compositionally biased region" description="Low complexity" evidence="4">
    <location>
        <begin position="277"/>
        <end position="287"/>
    </location>
</feature>
<dbReference type="Gene3D" id="1.10.238.10">
    <property type="entry name" value="EF-hand"/>
    <property type="match status" value="1"/>
</dbReference>
<feature type="domain" description="EF-hand" evidence="5">
    <location>
        <begin position="935"/>
        <end position="970"/>
    </location>
</feature>
<dbReference type="Pfam" id="PF21161">
    <property type="entry name" value="P2R3B_EF-hand"/>
    <property type="match status" value="1"/>
</dbReference>
<dbReference type="Pfam" id="PF13499">
    <property type="entry name" value="EF-hand_7"/>
    <property type="match status" value="1"/>
</dbReference>
<comment type="function">
    <text evidence="3">The B regulatory subunit might modulate substrate selectivity and catalytic activity, and might also direct the localization of the catalytic enzyme to a particular subcellular compartment.</text>
</comment>
<dbReference type="GO" id="GO:0019888">
    <property type="term" value="F:protein phosphatase regulator activity"/>
    <property type="evidence" value="ECO:0007669"/>
    <property type="project" value="TreeGrafter"/>
</dbReference>
<accession>A0A6F9DH61</accession>